<feature type="transmembrane region" description="Helical" evidence="1">
    <location>
        <begin position="113"/>
        <end position="131"/>
    </location>
</feature>
<name>A0AAV3QR71_LITER</name>
<dbReference type="EMBL" id="BAABME010005418">
    <property type="protein sequence ID" value="GAA0165568.1"/>
    <property type="molecule type" value="Genomic_DNA"/>
</dbReference>
<keyword evidence="1" id="KW-1133">Transmembrane helix</keyword>
<dbReference type="AlphaFoldDB" id="A0AAV3QR71"/>
<organism evidence="2 3">
    <name type="scientific">Lithospermum erythrorhizon</name>
    <name type="common">Purple gromwell</name>
    <name type="synonym">Lithospermum officinale var. erythrorhizon</name>
    <dbReference type="NCBI Taxonomy" id="34254"/>
    <lineage>
        <taxon>Eukaryota</taxon>
        <taxon>Viridiplantae</taxon>
        <taxon>Streptophyta</taxon>
        <taxon>Embryophyta</taxon>
        <taxon>Tracheophyta</taxon>
        <taxon>Spermatophyta</taxon>
        <taxon>Magnoliopsida</taxon>
        <taxon>eudicotyledons</taxon>
        <taxon>Gunneridae</taxon>
        <taxon>Pentapetalae</taxon>
        <taxon>asterids</taxon>
        <taxon>lamiids</taxon>
        <taxon>Boraginales</taxon>
        <taxon>Boraginaceae</taxon>
        <taxon>Boraginoideae</taxon>
        <taxon>Lithospermeae</taxon>
        <taxon>Lithospermum</taxon>
    </lineage>
</organism>
<accession>A0AAV3QR71</accession>
<gene>
    <name evidence="2" type="ORF">LIER_20943</name>
</gene>
<dbReference type="Proteomes" id="UP001454036">
    <property type="component" value="Unassembled WGS sequence"/>
</dbReference>
<reference evidence="2 3" key="1">
    <citation type="submission" date="2024-01" db="EMBL/GenBank/DDBJ databases">
        <title>The complete chloroplast genome sequence of Lithospermum erythrorhizon: insights into the phylogenetic relationship among Boraginaceae species and the maternal lineages of purple gromwells.</title>
        <authorList>
            <person name="Okada T."/>
            <person name="Watanabe K."/>
        </authorList>
    </citation>
    <scope>NUCLEOTIDE SEQUENCE [LARGE SCALE GENOMIC DNA]</scope>
</reference>
<feature type="transmembrane region" description="Helical" evidence="1">
    <location>
        <begin position="167"/>
        <end position="184"/>
    </location>
</feature>
<protein>
    <submittedName>
        <fullName evidence="2">Uncharacterized protein</fullName>
    </submittedName>
</protein>
<sequence>MVLRDVVYHMPICFQEARDFGQCVAELHGYSFALEHIFIETVAFQSLILFLFICDNIMVVLPFIVSVQSRPLCLSTEGVGPWPRVNELEKHCKSFWDSISRSYSTQSQISEEIMTFNFSSVFGVQCCFFFVTQSKDMDVNPYSVILGENTKNSCAIESWWSLKPMEIGLGQPFSILLTFIYFNIKKNLSYIMS</sequence>
<keyword evidence="3" id="KW-1185">Reference proteome</keyword>
<comment type="caution">
    <text evidence="2">The sequence shown here is derived from an EMBL/GenBank/DDBJ whole genome shotgun (WGS) entry which is preliminary data.</text>
</comment>
<keyword evidence="1" id="KW-0812">Transmembrane</keyword>
<feature type="transmembrane region" description="Helical" evidence="1">
    <location>
        <begin position="42"/>
        <end position="65"/>
    </location>
</feature>
<proteinExistence type="predicted"/>
<evidence type="ECO:0000256" key="1">
    <source>
        <dbReference type="SAM" id="Phobius"/>
    </source>
</evidence>
<keyword evidence="1" id="KW-0472">Membrane</keyword>
<evidence type="ECO:0000313" key="2">
    <source>
        <dbReference type="EMBL" id="GAA0165568.1"/>
    </source>
</evidence>
<evidence type="ECO:0000313" key="3">
    <source>
        <dbReference type="Proteomes" id="UP001454036"/>
    </source>
</evidence>